<evidence type="ECO:0000313" key="2">
    <source>
        <dbReference type="Proteomes" id="UP001595075"/>
    </source>
</evidence>
<keyword evidence="2" id="KW-1185">Reference proteome</keyword>
<reference evidence="1 2" key="1">
    <citation type="journal article" date="2024" name="Commun. Biol.">
        <title>Comparative genomic analysis of thermophilic fungi reveals convergent evolutionary adaptations and gene losses.</title>
        <authorList>
            <person name="Steindorff A.S."/>
            <person name="Aguilar-Pontes M.V."/>
            <person name="Robinson A.J."/>
            <person name="Andreopoulos B."/>
            <person name="LaButti K."/>
            <person name="Kuo A."/>
            <person name="Mondo S."/>
            <person name="Riley R."/>
            <person name="Otillar R."/>
            <person name="Haridas S."/>
            <person name="Lipzen A."/>
            <person name="Grimwood J."/>
            <person name="Schmutz J."/>
            <person name="Clum A."/>
            <person name="Reid I.D."/>
            <person name="Moisan M.C."/>
            <person name="Butler G."/>
            <person name="Nguyen T.T.M."/>
            <person name="Dewar K."/>
            <person name="Conant G."/>
            <person name="Drula E."/>
            <person name="Henrissat B."/>
            <person name="Hansel C."/>
            <person name="Singer S."/>
            <person name="Hutchinson M.I."/>
            <person name="de Vries R.P."/>
            <person name="Natvig D.O."/>
            <person name="Powell A.J."/>
            <person name="Tsang A."/>
            <person name="Grigoriev I.V."/>
        </authorList>
    </citation>
    <scope>NUCLEOTIDE SEQUENCE [LARGE SCALE GENOMIC DNA]</scope>
    <source>
        <strain evidence="1 2">CBS 494.80</strain>
    </source>
</reference>
<evidence type="ECO:0008006" key="3">
    <source>
        <dbReference type="Google" id="ProtNLM"/>
    </source>
</evidence>
<dbReference type="Proteomes" id="UP001595075">
    <property type="component" value="Unassembled WGS sequence"/>
</dbReference>
<comment type="caution">
    <text evidence="1">The sequence shown here is derived from an EMBL/GenBank/DDBJ whole genome shotgun (WGS) entry which is preliminary data.</text>
</comment>
<organism evidence="1 2">
    <name type="scientific">Oculimacula yallundae</name>
    <dbReference type="NCBI Taxonomy" id="86028"/>
    <lineage>
        <taxon>Eukaryota</taxon>
        <taxon>Fungi</taxon>
        <taxon>Dikarya</taxon>
        <taxon>Ascomycota</taxon>
        <taxon>Pezizomycotina</taxon>
        <taxon>Leotiomycetes</taxon>
        <taxon>Helotiales</taxon>
        <taxon>Ploettnerulaceae</taxon>
        <taxon>Oculimacula</taxon>
    </lineage>
</organism>
<gene>
    <name evidence="1" type="ORF">VTL71DRAFT_16083</name>
</gene>
<sequence length="299" mass="33479">MPMPPVALGINLGPEHLTAAYIKQDGSVVHAVEVEMPQAWKDFYIDTLQTERNSSEREKHANTPQVKSLFQTLYTSTRSAVETQLSRPVQLSLISYPQHLHGLPWMNPLCYTALEVYPEITNFLQIRSYTKSIRQAYGFNSAEGLGYEPGLDLDTVNPLLVHIEYQKAYLTVSIMAVEVEINMRERDFRVDGFGGKQFAASPAEISDLTQRFKTLIDDQIRDNRYWQTQLSDFRSIILSGEAPASEFALIHEAVIKAVPEFAGRLRSEIDPLWVAAVGAAVQAKKHAIEPPGSYVDAPG</sequence>
<evidence type="ECO:0000313" key="1">
    <source>
        <dbReference type="EMBL" id="KAL2067985.1"/>
    </source>
</evidence>
<accession>A0ABR4CDG3</accession>
<name>A0ABR4CDG3_9HELO</name>
<dbReference type="EMBL" id="JAZHXI010000009">
    <property type="protein sequence ID" value="KAL2067985.1"/>
    <property type="molecule type" value="Genomic_DNA"/>
</dbReference>
<proteinExistence type="predicted"/>
<protein>
    <recommendedName>
        <fullName evidence="3">Actin-like protein N-terminal domain-containing protein</fullName>
    </recommendedName>
</protein>